<gene>
    <name evidence="2" type="ORF">G7K_3570-t1</name>
</gene>
<dbReference type="AlphaFoldDB" id="A0A0E9NJ49"/>
<name>A0A0E9NJ49_SAICN</name>
<comment type="caution">
    <text evidence="2">The sequence shown here is derived from an EMBL/GenBank/DDBJ whole genome shotgun (WGS) entry which is preliminary data.</text>
</comment>
<evidence type="ECO:0000256" key="1">
    <source>
        <dbReference type="SAM" id="MobiDB-lite"/>
    </source>
</evidence>
<reference evidence="2 3" key="3">
    <citation type="journal article" date="2015" name="Genome Announc.">
        <title>Draft Genome Sequence of the Archiascomycetous Yeast Saitoella complicata.</title>
        <authorList>
            <person name="Yamauchi K."/>
            <person name="Kondo S."/>
            <person name="Hamamoto M."/>
            <person name="Takahashi Y."/>
            <person name="Ogura Y."/>
            <person name="Hayashi T."/>
            <person name="Nishida H."/>
        </authorList>
    </citation>
    <scope>NUCLEOTIDE SEQUENCE [LARGE SCALE GENOMIC DNA]</scope>
    <source>
        <strain evidence="2 3">NRRL Y-17804</strain>
    </source>
</reference>
<reference evidence="2 3" key="2">
    <citation type="journal article" date="2014" name="J. Gen. Appl. Microbiol.">
        <title>The early diverging ascomycetous budding yeast Saitoella complicata has three histone deacetylases belonging to the Clr6, Hos2, and Rpd3 lineages.</title>
        <authorList>
            <person name="Nishida H."/>
            <person name="Matsumoto T."/>
            <person name="Kondo S."/>
            <person name="Hamamoto M."/>
            <person name="Yoshikawa H."/>
        </authorList>
    </citation>
    <scope>NUCLEOTIDE SEQUENCE [LARGE SCALE GENOMIC DNA]</scope>
    <source>
        <strain evidence="2 3">NRRL Y-17804</strain>
    </source>
</reference>
<proteinExistence type="predicted"/>
<evidence type="ECO:0000313" key="3">
    <source>
        <dbReference type="Proteomes" id="UP000033140"/>
    </source>
</evidence>
<organism evidence="2 3">
    <name type="scientific">Saitoella complicata (strain BCRC 22490 / CBS 7301 / JCM 7358 / NBRC 10748 / NRRL Y-17804)</name>
    <dbReference type="NCBI Taxonomy" id="698492"/>
    <lineage>
        <taxon>Eukaryota</taxon>
        <taxon>Fungi</taxon>
        <taxon>Dikarya</taxon>
        <taxon>Ascomycota</taxon>
        <taxon>Taphrinomycotina</taxon>
        <taxon>Taphrinomycotina incertae sedis</taxon>
        <taxon>Saitoella</taxon>
    </lineage>
</organism>
<dbReference type="EMBL" id="BACD03000022">
    <property type="protein sequence ID" value="GAO49420.1"/>
    <property type="molecule type" value="Genomic_DNA"/>
</dbReference>
<accession>A0A0E9NJ49</accession>
<protein>
    <submittedName>
        <fullName evidence="2">Uncharacterized protein</fullName>
    </submittedName>
</protein>
<evidence type="ECO:0000313" key="2">
    <source>
        <dbReference type="EMBL" id="GAO49420.1"/>
    </source>
</evidence>
<dbReference type="Proteomes" id="UP000033140">
    <property type="component" value="Unassembled WGS sequence"/>
</dbReference>
<feature type="region of interest" description="Disordered" evidence="1">
    <location>
        <begin position="1"/>
        <end position="25"/>
    </location>
</feature>
<sequence>MHFNVKPVSIGGAQLGGGAALRRRTPDQLITSAPSSSSVRAQQHLARITASSLSDVTRDRADAAATDNSTQALPLYEKYVRAQFVCIVAKPRQLPIA</sequence>
<keyword evidence="3" id="KW-1185">Reference proteome</keyword>
<reference evidence="2 3" key="1">
    <citation type="journal article" date="2011" name="J. Gen. Appl. Microbiol.">
        <title>Draft genome sequencing of the enigmatic yeast Saitoella complicata.</title>
        <authorList>
            <person name="Nishida H."/>
            <person name="Hamamoto M."/>
            <person name="Sugiyama J."/>
        </authorList>
    </citation>
    <scope>NUCLEOTIDE SEQUENCE [LARGE SCALE GENOMIC DNA]</scope>
    <source>
        <strain evidence="2 3">NRRL Y-17804</strain>
    </source>
</reference>